<reference evidence="3 4" key="1">
    <citation type="submission" date="2024-02" db="EMBL/GenBank/DDBJ databases">
        <title>Haloferula sargassicola NBRC 104335.</title>
        <authorList>
            <person name="Ichikawa N."/>
            <person name="Katano-Makiyama Y."/>
            <person name="Hidaka K."/>
        </authorList>
    </citation>
    <scope>NUCLEOTIDE SEQUENCE [LARGE SCALE GENOMIC DNA]</scope>
    <source>
        <strain evidence="3 4">NBRC 104335</strain>
    </source>
</reference>
<name>A0ABP9UYJ5_9BACT</name>
<evidence type="ECO:0000256" key="1">
    <source>
        <dbReference type="SAM" id="MobiDB-lite"/>
    </source>
</evidence>
<sequence length="238" mass="25035">MKAFLPLLLLLPASAQDFAPKDSERDPILSNLLLKEAEEAAATPIHPETDALLVTGNPPPEADLVKSTDKPAEEAEPADHDFPEATAGTPEPTPKGARITVQEGSSNAAISSDRIDLKAPFQPKLLGTPPAGWRLSEVDTVPPVEETVTLANGAKVPLSIRPYLLVPDANGDTSFALTEPGFQASKGYAQTDTVGSILADSIHHLDDDSDRLAATARKLGELLDSLPSAPTTSPTEEP</sequence>
<evidence type="ECO:0000256" key="2">
    <source>
        <dbReference type="SAM" id="SignalP"/>
    </source>
</evidence>
<feature type="compositionally biased region" description="Low complexity" evidence="1">
    <location>
        <begin position="84"/>
        <end position="97"/>
    </location>
</feature>
<gene>
    <name evidence="3" type="ORF">Hsar01_03673</name>
</gene>
<evidence type="ECO:0000313" key="3">
    <source>
        <dbReference type="EMBL" id="GAA5484429.1"/>
    </source>
</evidence>
<feature type="compositionally biased region" description="Basic and acidic residues" evidence="1">
    <location>
        <begin position="63"/>
        <end position="83"/>
    </location>
</feature>
<dbReference type="Proteomes" id="UP001476282">
    <property type="component" value="Unassembled WGS sequence"/>
</dbReference>
<protein>
    <submittedName>
        <fullName evidence="3">Uncharacterized protein</fullName>
    </submittedName>
</protein>
<keyword evidence="2" id="KW-0732">Signal</keyword>
<dbReference type="RefSeq" id="WP_353568526.1">
    <property type="nucleotide sequence ID" value="NZ_BAABRI010000025.1"/>
</dbReference>
<feature type="chain" id="PRO_5046930258" evidence="2">
    <location>
        <begin position="16"/>
        <end position="238"/>
    </location>
</feature>
<dbReference type="EMBL" id="BAABRI010000025">
    <property type="protein sequence ID" value="GAA5484429.1"/>
    <property type="molecule type" value="Genomic_DNA"/>
</dbReference>
<organism evidence="3 4">
    <name type="scientific">Haloferula sargassicola</name>
    <dbReference type="NCBI Taxonomy" id="490096"/>
    <lineage>
        <taxon>Bacteria</taxon>
        <taxon>Pseudomonadati</taxon>
        <taxon>Verrucomicrobiota</taxon>
        <taxon>Verrucomicrobiia</taxon>
        <taxon>Verrucomicrobiales</taxon>
        <taxon>Verrucomicrobiaceae</taxon>
        <taxon>Haloferula</taxon>
    </lineage>
</organism>
<proteinExistence type="predicted"/>
<keyword evidence="4" id="KW-1185">Reference proteome</keyword>
<accession>A0ABP9UYJ5</accession>
<feature type="signal peptide" evidence="2">
    <location>
        <begin position="1"/>
        <end position="15"/>
    </location>
</feature>
<evidence type="ECO:0000313" key="4">
    <source>
        <dbReference type="Proteomes" id="UP001476282"/>
    </source>
</evidence>
<comment type="caution">
    <text evidence="3">The sequence shown here is derived from an EMBL/GenBank/DDBJ whole genome shotgun (WGS) entry which is preliminary data.</text>
</comment>
<feature type="region of interest" description="Disordered" evidence="1">
    <location>
        <begin position="40"/>
        <end position="110"/>
    </location>
</feature>